<protein>
    <submittedName>
        <fullName evidence="2">Uncharacterized protein</fullName>
    </submittedName>
</protein>
<sequence>MKKIYALLIAGILIFLSANTISAEELLTEETVKNFTYHLLYSDKTVTLKNGEYESPLIPGNQEDMENFIHVKLIKYLIIKSSSTNNSSAIVILAENEGGSGFFFQITALVQEKGEIIQTNSIELGDRVEIKDLKFVKGFDEMPFRRSRDKILLALLTHKETDPTCCPSKLENKCFTLVRDKENKIQLLTCEQAEEEYPLPVVKKPAIYLYPEKTEKVEITLNPEGNITKTIPHYNGKWSVTVNPDGIIDGKYQYLFYEVELSKPVVPPDEGWVVYRKDLSSWFDKYLSKLGLNSREIKDFKEYWMAELQKHPDDYYEIKLLTDDFLSKNLQVKIEPEPDTFIRVILHFKPIFGNPKTLKEPAIKTPERRGFTAVEWGGIMEESDKSDIKNPEYSFLPTETGIIILRALEIKDHKIKIKVNTGGCTDKRTIKPVLRESETTISNQKGAPKSYEIIFIRTEPDRCKALFPEGTDIEYDISKEFNIKMPYTITVKNPTMPITKNDPYFIFGKVKSEVKEVPVQGEEGKFIGGAILEMITEIRRDVKNATLYAINQEIKRYKQRKDSEKVKKLEEELEKIKNMADESFPVPEEDKPLSDQKDILQDIGKFGTIVPCKPVKVEMIFDRKYSTGEILNIKGMTKSGPFYHIAGIRKGIFDSLKPGNIYETIICLVYKREYFGFIPDYYVYVADVKK</sequence>
<dbReference type="EMBL" id="CP144374">
    <property type="protein sequence ID" value="XCH48597.1"/>
    <property type="molecule type" value="Genomic_DNA"/>
</dbReference>
<feature type="signal peptide" evidence="1">
    <location>
        <begin position="1"/>
        <end position="23"/>
    </location>
</feature>
<proteinExistence type="predicted"/>
<reference evidence="2" key="1">
    <citation type="submission" date="2024-01" db="EMBL/GenBank/DDBJ databases">
        <title>The first autotrophic representatives of the genus Thermodesulfovibrio.</title>
        <authorList>
            <person name="Maltseva A.I."/>
            <person name="Elcheninov A.G."/>
            <person name="Kublanov I.V."/>
            <person name="Lebedinsky A.V."/>
            <person name="Frolov E.N."/>
        </authorList>
    </citation>
    <scope>NUCLEOTIDE SEQUENCE</scope>
    <source>
        <strain evidence="2">3462-1</strain>
    </source>
</reference>
<name>A0AAU8H109_9BACT</name>
<gene>
    <name evidence="2" type="ORF">V4D31_00240</name>
</gene>
<dbReference type="AlphaFoldDB" id="A0AAU8H109"/>
<dbReference type="RefSeq" id="WP_353686239.1">
    <property type="nucleotide sequence ID" value="NZ_CP144374.1"/>
</dbReference>
<dbReference type="KEGG" id="tob:V4D31_00240"/>
<organism evidence="2">
    <name type="scientific">Thermodesulfovibrio obliviosus</name>
    <dbReference type="NCBI Taxonomy" id="3118332"/>
    <lineage>
        <taxon>Bacteria</taxon>
        <taxon>Pseudomonadati</taxon>
        <taxon>Nitrospirota</taxon>
        <taxon>Thermodesulfovibrionia</taxon>
        <taxon>Thermodesulfovibrionales</taxon>
        <taxon>Thermodesulfovibrionaceae</taxon>
        <taxon>Thermodesulfovibrio</taxon>
    </lineage>
</organism>
<keyword evidence="1" id="KW-0732">Signal</keyword>
<evidence type="ECO:0000313" key="2">
    <source>
        <dbReference type="EMBL" id="XCH48597.1"/>
    </source>
</evidence>
<feature type="chain" id="PRO_5043952898" evidence="1">
    <location>
        <begin position="24"/>
        <end position="690"/>
    </location>
</feature>
<evidence type="ECO:0000256" key="1">
    <source>
        <dbReference type="SAM" id="SignalP"/>
    </source>
</evidence>
<accession>A0AAU8H109</accession>